<feature type="chain" id="PRO_5042893392" description="HD domain-containing protein" evidence="1">
    <location>
        <begin position="27"/>
        <end position="262"/>
    </location>
</feature>
<sequence>MVNVQILSRPLAAVVNVLLLFPLAEAIPLSDNIASGPRAHYPTRSIAGVSVVDTPIVRAAEAYAKKYSQDFTYQHVMRSWLLGALVVKHNDTLQATVDMEVHAVASLLHDLGWDQAENSPMISPDRRFEVDGAIAARDFIRSHRDGRTWEERRVQLVWDSIALHTDASIAAYKEVEVQLAQKAIHMDFETAEYGVTDEEFAAVTKAFPRTDFVNGVNETFIWLCQTKPASTYDTFMQPWGDAYVANYTAVGSRVFDVIFPKK</sequence>
<dbReference type="Gene3D" id="1.10.3210.10">
    <property type="entry name" value="Hypothetical protein af1432"/>
    <property type="match status" value="1"/>
</dbReference>
<dbReference type="AlphaFoldDB" id="A0AAN6UUV8"/>
<evidence type="ECO:0000256" key="1">
    <source>
        <dbReference type="SAM" id="SignalP"/>
    </source>
</evidence>
<dbReference type="GeneID" id="87815202"/>
<evidence type="ECO:0000313" key="2">
    <source>
        <dbReference type="EMBL" id="KAK4139623.1"/>
    </source>
</evidence>
<organism evidence="2 3">
    <name type="scientific">Dichotomopilus funicola</name>
    <dbReference type="NCBI Taxonomy" id="1934379"/>
    <lineage>
        <taxon>Eukaryota</taxon>
        <taxon>Fungi</taxon>
        <taxon>Dikarya</taxon>
        <taxon>Ascomycota</taxon>
        <taxon>Pezizomycotina</taxon>
        <taxon>Sordariomycetes</taxon>
        <taxon>Sordariomycetidae</taxon>
        <taxon>Sordariales</taxon>
        <taxon>Chaetomiaceae</taxon>
        <taxon>Dichotomopilus</taxon>
    </lineage>
</organism>
<dbReference type="EMBL" id="MU853656">
    <property type="protein sequence ID" value="KAK4139623.1"/>
    <property type="molecule type" value="Genomic_DNA"/>
</dbReference>
<dbReference type="Proteomes" id="UP001302676">
    <property type="component" value="Unassembled WGS sequence"/>
</dbReference>
<keyword evidence="1" id="KW-0732">Signal</keyword>
<dbReference type="PANTHER" id="PTHR35569:SF1">
    <property type="entry name" value="CYANAMIDE HYDRATASE DDI2-RELATED"/>
    <property type="match status" value="1"/>
</dbReference>
<reference evidence="2" key="2">
    <citation type="submission" date="2023-05" db="EMBL/GenBank/DDBJ databases">
        <authorList>
            <consortium name="Lawrence Berkeley National Laboratory"/>
            <person name="Steindorff A."/>
            <person name="Hensen N."/>
            <person name="Bonometti L."/>
            <person name="Westerberg I."/>
            <person name="Brannstrom I.O."/>
            <person name="Guillou S."/>
            <person name="Cros-Aarteil S."/>
            <person name="Calhoun S."/>
            <person name="Haridas S."/>
            <person name="Kuo A."/>
            <person name="Mondo S."/>
            <person name="Pangilinan J."/>
            <person name="Riley R."/>
            <person name="Labutti K."/>
            <person name="Andreopoulos B."/>
            <person name="Lipzen A."/>
            <person name="Chen C."/>
            <person name="Yanf M."/>
            <person name="Daum C."/>
            <person name="Ng V."/>
            <person name="Clum A."/>
            <person name="Ohm R."/>
            <person name="Martin F."/>
            <person name="Silar P."/>
            <person name="Natvig D."/>
            <person name="Lalanne C."/>
            <person name="Gautier V."/>
            <person name="Ament-Velasquez S.L."/>
            <person name="Kruys A."/>
            <person name="Hutchinson M.I."/>
            <person name="Powell A.J."/>
            <person name="Barry K."/>
            <person name="Miller A.N."/>
            <person name="Grigoriev I.V."/>
            <person name="Debuchy R."/>
            <person name="Gladieux P."/>
            <person name="Thoren M.H."/>
            <person name="Johannesson H."/>
        </authorList>
    </citation>
    <scope>NUCLEOTIDE SEQUENCE</scope>
    <source>
        <strain evidence="2">CBS 141.50</strain>
    </source>
</reference>
<dbReference type="RefSeq" id="XP_062632994.1">
    <property type="nucleotide sequence ID" value="XM_062778589.1"/>
</dbReference>
<accession>A0AAN6UUV8</accession>
<gene>
    <name evidence="2" type="ORF">C8A04DRAFT_15700</name>
</gene>
<keyword evidence="3" id="KW-1185">Reference proteome</keyword>
<dbReference type="SUPFAM" id="SSF109604">
    <property type="entry name" value="HD-domain/PDEase-like"/>
    <property type="match status" value="1"/>
</dbReference>
<protein>
    <recommendedName>
        <fullName evidence="4">HD domain-containing protein</fullName>
    </recommendedName>
</protein>
<evidence type="ECO:0008006" key="4">
    <source>
        <dbReference type="Google" id="ProtNLM"/>
    </source>
</evidence>
<reference evidence="2" key="1">
    <citation type="journal article" date="2023" name="Mol. Phylogenet. Evol.">
        <title>Genome-scale phylogeny and comparative genomics of the fungal order Sordariales.</title>
        <authorList>
            <person name="Hensen N."/>
            <person name="Bonometti L."/>
            <person name="Westerberg I."/>
            <person name="Brannstrom I.O."/>
            <person name="Guillou S."/>
            <person name="Cros-Aarteil S."/>
            <person name="Calhoun S."/>
            <person name="Haridas S."/>
            <person name="Kuo A."/>
            <person name="Mondo S."/>
            <person name="Pangilinan J."/>
            <person name="Riley R."/>
            <person name="LaButti K."/>
            <person name="Andreopoulos B."/>
            <person name="Lipzen A."/>
            <person name="Chen C."/>
            <person name="Yan M."/>
            <person name="Daum C."/>
            <person name="Ng V."/>
            <person name="Clum A."/>
            <person name="Steindorff A."/>
            <person name="Ohm R.A."/>
            <person name="Martin F."/>
            <person name="Silar P."/>
            <person name="Natvig D.O."/>
            <person name="Lalanne C."/>
            <person name="Gautier V."/>
            <person name="Ament-Velasquez S.L."/>
            <person name="Kruys A."/>
            <person name="Hutchinson M.I."/>
            <person name="Powell A.J."/>
            <person name="Barry K."/>
            <person name="Miller A.N."/>
            <person name="Grigoriev I.V."/>
            <person name="Debuchy R."/>
            <person name="Gladieux P."/>
            <person name="Hiltunen Thoren M."/>
            <person name="Johannesson H."/>
        </authorList>
    </citation>
    <scope>NUCLEOTIDE SEQUENCE</scope>
    <source>
        <strain evidence="2">CBS 141.50</strain>
    </source>
</reference>
<dbReference type="PANTHER" id="PTHR35569">
    <property type="entry name" value="CYANAMIDE HYDRATASE DDI2-RELATED"/>
    <property type="match status" value="1"/>
</dbReference>
<evidence type="ECO:0000313" key="3">
    <source>
        <dbReference type="Proteomes" id="UP001302676"/>
    </source>
</evidence>
<proteinExistence type="predicted"/>
<name>A0AAN6UUV8_9PEZI</name>
<feature type="signal peptide" evidence="1">
    <location>
        <begin position="1"/>
        <end position="26"/>
    </location>
</feature>
<comment type="caution">
    <text evidence="2">The sequence shown here is derived from an EMBL/GenBank/DDBJ whole genome shotgun (WGS) entry which is preliminary data.</text>
</comment>